<dbReference type="SMART" id="SM00326">
    <property type="entry name" value="SH3"/>
    <property type="match status" value="1"/>
</dbReference>
<dbReference type="PROSITE" id="PS50002">
    <property type="entry name" value="SH3"/>
    <property type="match status" value="1"/>
</dbReference>
<dbReference type="OrthoDB" id="14167at2759"/>
<evidence type="ECO:0000259" key="5">
    <source>
        <dbReference type="PROSITE" id="PS50002"/>
    </source>
</evidence>
<feature type="compositionally biased region" description="Low complexity" evidence="4">
    <location>
        <begin position="481"/>
        <end position="493"/>
    </location>
</feature>
<sequence>MIKNIGKFRQWTEEKLGNAKITLQTEDFQRLEVETERKRIAYEKLHASTVLLQSQLVKRKISPEDNKSKRLPNDMVGVCMTNYGNEFTDDAALGVASINFGQAQSKLASLQEEYADSMKSIYLEKLDDGLTQFREYQQLRKKLESRRLDYDSKLGRLQKSKKEKPELEQEMQAAKLKYEDSEYDVIQKMAALQEFEDVHCEALEHLLDIQMNYLSRSLEVLSDVKNNWGARQNGATPRRMTELSRSPSNHSGDENGPMNGLRSPAVTPRKYSVGSNRSGSYDNTLTPPPMALSNSNTTRRMPPPSRTNSNLSEEAPRSVPPVLPRRQSQTVEAPIKNQRKAAYEFDGENADELSFHVGDIIQVVEEVDEGWWLGEVIEPNGSVRRGIFPVNYTEAISHSAGPPMPARPVLASPHYEEPEDLNASPFHDRSTNNGFSYIRPNNSQPSRTVSSSTISPASSPIPQHKMVASSKRAPPPPPSSRPSIHNSRSSSTSNMKPIRTGPSTPQLHVTQTDNYFDDSHSSTSCQECGCVDYSANVFKKGHCNNCFHKH</sequence>
<keyword evidence="3" id="KW-0175">Coiled coil</keyword>
<dbReference type="GO" id="GO:0005737">
    <property type="term" value="C:cytoplasm"/>
    <property type="evidence" value="ECO:0007669"/>
    <property type="project" value="InterPro"/>
</dbReference>
<dbReference type="InterPro" id="IPR036028">
    <property type="entry name" value="SH3-like_dom_sf"/>
</dbReference>
<dbReference type="SUPFAM" id="SSF50044">
    <property type="entry name" value="SH3-domain"/>
    <property type="match status" value="1"/>
</dbReference>
<gene>
    <name evidence="7" type="ORF">A0J61_00908</name>
</gene>
<dbReference type="PANTHER" id="PTHR14167">
    <property type="entry name" value="SH3 DOMAIN-CONTAINING"/>
    <property type="match status" value="1"/>
</dbReference>
<feature type="domain" description="BAR" evidence="6">
    <location>
        <begin position="13"/>
        <end position="237"/>
    </location>
</feature>
<accession>A0A1C7NU49</accession>
<dbReference type="EMBL" id="LUGH01000024">
    <property type="protein sequence ID" value="OBZ91034.1"/>
    <property type="molecule type" value="Genomic_DNA"/>
</dbReference>
<evidence type="ECO:0000256" key="3">
    <source>
        <dbReference type="SAM" id="Coils"/>
    </source>
</evidence>
<evidence type="ECO:0000313" key="8">
    <source>
        <dbReference type="Proteomes" id="UP000093000"/>
    </source>
</evidence>
<evidence type="ECO:0000256" key="4">
    <source>
        <dbReference type="SAM" id="MobiDB-lite"/>
    </source>
</evidence>
<protein>
    <recommendedName>
        <fullName evidence="9">BAR-domain-containing protein</fullName>
    </recommendedName>
</protein>
<dbReference type="PRINTS" id="PR00452">
    <property type="entry name" value="SH3DOMAIN"/>
</dbReference>
<reference evidence="7 8" key="1">
    <citation type="submission" date="2016-03" db="EMBL/GenBank/DDBJ databases">
        <title>Choanephora cucurbitarum.</title>
        <authorList>
            <person name="Min B."/>
            <person name="Park H."/>
            <person name="Park J.-H."/>
            <person name="Shin H.-D."/>
            <person name="Choi I.-G."/>
        </authorList>
    </citation>
    <scope>NUCLEOTIDE SEQUENCE [LARGE SCALE GENOMIC DNA]</scope>
    <source>
        <strain evidence="7 8">KUS-F28377</strain>
    </source>
</reference>
<feature type="compositionally biased region" description="Polar residues" evidence="4">
    <location>
        <begin position="431"/>
        <end position="442"/>
    </location>
</feature>
<dbReference type="PANTHER" id="PTHR14167:SF116">
    <property type="entry name" value="CAP, ISOFORM AC"/>
    <property type="match status" value="1"/>
</dbReference>
<evidence type="ECO:0000256" key="1">
    <source>
        <dbReference type="ARBA" id="ARBA00022443"/>
    </source>
</evidence>
<organism evidence="7 8">
    <name type="scientific">Choanephora cucurbitarum</name>
    <dbReference type="NCBI Taxonomy" id="101091"/>
    <lineage>
        <taxon>Eukaryota</taxon>
        <taxon>Fungi</taxon>
        <taxon>Fungi incertae sedis</taxon>
        <taxon>Mucoromycota</taxon>
        <taxon>Mucoromycotina</taxon>
        <taxon>Mucoromycetes</taxon>
        <taxon>Mucorales</taxon>
        <taxon>Mucorineae</taxon>
        <taxon>Choanephoraceae</taxon>
        <taxon>Choanephoroideae</taxon>
        <taxon>Choanephora</taxon>
    </lineage>
</organism>
<dbReference type="Gene3D" id="2.30.30.40">
    <property type="entry name" value="SH3 Domains"/>
    <property type="match status" value="1"/>
</dbReference>
<proteinExistence type="predicted"/>
<comment type="caution">
    <text evidence="7">The sequence shown here is derived from an EMBL/GenBank/DDBJ whole genome shotgun (WGS) entry which is preliminary data.</text>
</comment>
<feature type="coiled-coil region" evidence="3">
    <location>
        <begin position="157"/>
        <end position="184"/>
    </location>
</feature>
<dbReference type="FunCoup" id="A0A1C7NU49">
    <property type="interactions" value="444"/>
</dbReference>
<feature type="compositionally biased region" description="Polar residues" evidence="4">
    <location>
        <begin position="273"/>
        <end position="285"/>
    </location>
</feature>
<dbReference type="Pfam" id="PF00018">
    <property type="entry name" value="SH3_1"/>
    <property type="match status" value="1"/>
</dbReference>
<dbReference type="SUPFAM" id="SSF103657">
    <property type="entry name" value="BAR/IMD domain-like"/>
    <property type="match status" value="1"/>
</dbReference>
<dbReference type="InterPro" id="IPR027267">
    <property type="entry name" value="AH/BAR_dom_sf"/>
</dbReference>
<feature type="region of interest" description="Disordered" evidence="4">
    <location>
        <begin position="228"/>
        <end position="332"/>
    </location>
</feature>
<feature type="compositionally biased region" description="Polar residues" evidence="4">
    <location>
        <begin position="501"/>
        <end position="514"/>
    </location>
</feature>
<dbReference type="CDD" id="cd00174">
    <property type="entry name" value="SH3"/>
    <property type="match status" value="1"/>
</dbReference>
<dbReference type="STRING" id="101091.A0A1C7NU49"/>
<dbReference type="Pfam" id="PF03114">
    <property type="entry name" value="BAR"/>
    <property type="match status" value="1"/>
</dbReference>
<dbReference type="InterPro" id="IPR050384">
    <property type="entry name" value="Endophilin_SH3RF"/>
</dbReference>
<dbReference type="Proteomes" id="UP000093000">
    <property type="component" value="Unassembled WGS sequence"/>
</dbReference>
<feature type="domain" description="SH3" evidence="5">
    <location>
        <begin position="334"/>
        <end position="398"/>
    </location>
</feature>
<dbReference type="AlphaFoldDB" id="A0A1C7NU49"/>
<dbReference type="SMART" id="SM00721">
    <property type="entry name" value="BAR"/>
    <property type="match status" value="1"/>
</dbReference>
<evidence type="ECO:0000259" key="6">
    <source>
        <dbReference type="PROSITE" id="PS51021"/>
    </source>
</evidence>
<evidence type="ECO:0008006" key="9">
    <source>
        <dbReference type="Google" id="ProtNLM"/>
    </source>
</evidence>
<name>A0A1C7NU49_9FUNG</name>
<dbReference type="Gene3D" id="1.20.1270.60">
    <property type="entry name" value="Arfaptin homology (AH) domain/BAR domain"/>
    <property type="match status" value="1"/>
</dbReference>
<evidence type="ECO:0000313" key="7">
    <source>
        <dbReference type="EMBL" id="OBZ91034.1"/>
    </source>
</evidence>
<dbReference type="InterPro" id="IPR004148">
    <property type="entry name" value="BAR_dom"/>
</dbReference>
<feature type="compositionally biased region" description="Low complexity" evidence="4">
    <location>
        <begin position="443"/>
        <end position="463"/>
    </location>
</feature>
<keyword evidence="1 2" id="KW-0728">SH3 domain</keyword>
<feature type="region of interest" description="Disordered" evidence="4">
    <location>
        <begin position="416"/>
        <end position="515"/>
    </location>
</feature>
<dbReference type="PROSITE" id="PS51021">
    <property type="entry name" value="BAR"/>
    <property type="match status" value="1"/>
</dbReference>
<dbReference type="InterPro" id="IPR001452">
    <property type="entry name" value="SH3_domain"/>
</dbReference>
<keyword evidence="8" id="KW-1185">Reference proteome</keyword>
<evidence type="ECO:0000256" key="2">
    <source>
        <dbReference type="PROSITE-ProRule" id="PRU00192"/>
    </source>
</evidence>
<dbReference type="InParanoid" id="A0A1C7NU49"/>